<evidence type="ECO:0000256" key="1">
    <source>
        <dbReference type="ARBA" id="ARBA00024339"/>
    </source>
</evidence>
<dbReference type="EMBL" id="PKFO01000011">
    <property type="protein sequence ID" value="PVH23493.1"/>
    <property type="molecule type" value="Genomic_DNA"/>
</dbReference>
<keyword evidence="3" id="KW-1185">Reference proteome</keyword>
<dbReference type="PANTHER" id="PTHR13465:SF2">
    <property type="entry name" value="PHAGOSOME ASSEMBLY FACTOR 1"/>
    <property type="match status" value="1"/>
</dbReference>
<sequence>MTSIISPGEGFTGFLHLGISLYDTVAKLRASDYKMKIAYSSRKYLESPILVTLPSLGLRLTFSSSSGQELRLIEVMNFEMLKLSYNGQALNEIQFYEAPEPEDALEKPPLQKSVVPPCLKVIYNKIFGPTYPGILDLEKKTYVLSYPGISFKFVIRSKELLAKLSSIEDDNQILSKLANWDVAPDIACQSLAIFSGKDFTSFLDDLKKETVSRAAEASSIEKFIVTLETGDIEVAFFNNNGAARPKENLKLGILGPPDAYFNKFDSRLLIHKHLKTATAAPCERVGSVYKFHNYFRLGIDLLYNLNPNEKVGGVLEKVVLHNGGIVESLDFMQWNKCNWKIRWNAQSKSAVDSSLYFHEFSSSFLKEISTHKTDPVLLNRNESEITRDEDLEILHVTENGKSDLSTQMSSTESIGSKPSNEFKTWGQSRLFGYDRCIWEVIESNNCVSNVTIY</sequence>
<dbReference type="Proteomes" id="UP000244309">
    <property type="component" value="Unassembled WGS sequence"/>
</dbReference>
<dbReference type="Pfam" id="PF03676">
    <property type="entry name" value="PHAF1"/>
    <property type="match status" value="1"/>
</dbReference>
<protein>
    <submittedName>
        <fullName evidence="2">Uncharacterized protein</fullName>
    </submittedName>
</protein>
<dbReference type="RefSeq" id="XP_025344433.1">
    <property type="nucleotide sequence ID" value="XM_025487417.1"/>
</dbReference>
<dbReference type="AlphaFoldDB" id="A0A2V1B170"/>
<evidence type="ECO:0000313" key="2">
    <source>
        <dbReference type="EMBL" id="PVH23493.1"/>
    </source>
</evidence>
<dbReference type="GeneID" id="37009113"/>
<dbReference type="GO" id="GO:0043001">
    <property type="term" value="P:Golgi to plasma membrane protein transport"/>
    <property type="evidence" value="ECO:0007669"/>
    <property type="project" value="TreeGrafter"/>
</dbReference>
<dbReference type="InterPro" id="IPR005373">
    <property type="entry name" value="PHAF1"/>
</dbReference>
<comment type="caution">
    <text evidence="2">The sequence shown here is derived from an EMBL/GenBank/DDBJ whole genome shotgun (WGS) entry which is preliminary data.</text>
</comment>
<reference evidence="2 3" key="1">
    <citation type="submission" date="2017-12" db="EMBL/GenBank/DDBJ databases">
        <title>Genome Sequence of a Multidrug-Resistant Candida haemulonii Isolate from a Patient with Chronic Leg Ulcers in Israel.</title>
        <authorList>
            <person name="Chow N.A."/>
            <person name="Gade L."/>
            <person name="Batra D."/>
            <person name="Rowe L.A."/>
            <person name="Ben-Ami R."/>
            <person name="Loparev V.N."/>
            <person name="Litvintseva A.P."/>
        </authorList>
    </citation>
    <scope>NUCLEOTIDE SEQUENCE [LARGE SCALE GENOMIC DNA]</scope>
    <source>
        <strain evidence="2 3">B11899</strain>
    </source>
</reference>
<name>A0A2V1B170_9ASCO</name>
<dbReference type="InterPro" id="IPR039156">
    <property type="entry name" value="PHAF1/BROMI"/>
</dbReference>
<dbReference type="OrthoDB" id="411211at2759"/>
<dbReference type="GO" id="GO:0005802">
    <property type="term" value="C:trans-Golgi network"/>
    <property type="evidence" value="ECO:0007669"/>
    <property type="project" value="TreeGrafter"/>
</dbReference>
<dbReference type="PANTHER" id="PTHR13465">
    <property type="entry name" value="UPF0183 PROTEIN"/>
    <property type="match status" value="1"/>
</dbReference>
<proteinExistence type="inferred from homology"/>
<dbReference type="VEuPathDB" id="FungiDB:CXQ85_003783"/>
<evidence type="ECO:0000313" key="3">
    <source>
        <dbReference type="Proteomes" id="UP000244309"/>
    </source>
</evidence>
<comment type="similarity">
    <text evidence="1">Belongs to the PHAF1 family.</text>
</comment>
<accession>A0A2V1B170</accession>
<organism evidence="2 3">
    <name type="scientific">Candidozyma haemuli</name>
    <dbReference type="NCBI Taxonomy" id="45357"/>
    <lineage>
        <taxon>Eukaryota</taxon>
        <taxon>Fungi</taxon>
        <taxon>Dikarya</taxon>
        <taxon>Ascomycota</taxon>
        <taxon>Saccharomycotina</taxon>
        <taxon>Pichiomycetes</taxon>
        <taxon>Metschnikowiaceae</taxon>
        <taxon>Candidozyma</taxon>
    </lineage>
</organism>
<gene>
    <name evidence="2" type="ORF">CXQ85_003783</name>
</gene>